<sequence length="136" mass="14295">MTVQHFTPEGMMQPVPYHHVAVGRGTTQVHVSGQVARRADGTPVAPGDLAGQVAQALRNTALGLAGAGASFADVLRLTFYVTRWSPEKIGDFMAGVEAVAEEIGLPLPMPPASLIGVDHLFEPDVLVEVEATALLD</sequence>
<proteinExistence type="predicted"/>
<dbReference type="InterPro" id="IPR006175">
    <property type="entry name" value="YjgF/YER057c/UK114"/>
</dbReference>
<dbReference type="PANTHER" id="PTHR43857:SF1">
    <property type="entry name" value="YJGH FAMILY PROTEIN"/>
    <property type="match status" value="1"/>
</dbReference>
<dbReference type="OrthoDB" id="3212792at2"/>
<dbReference type="InterPro" id="IPR035959">
    <property type="entry name" value="RutC-like_sf"/>
</dbReference>
<gene>
    <name evidence="1" type="ORF">PS9374_01123</name>
</gene>
<dbReference type="Pfam" id="PF01042">
    <property type="entry name" value="Ribonuc_L-PSP"/>
    <property type="match status" value="1"/>
</dbReference>
<dbReference type="SUPFAM" id="SSF55298">
    <property type="entry name" value="YjgF-like"/>
    <property type="match status" value="1"/>
</dbReference>
<protein>
    <submittedName>
        <fullName evidence="1">Endoribonuclease</fullName>
    </submittedName>
</protein>
<dbReference type="RefSeq" id="WP_068894938.1">
    <property type="nucleotide sequence ID" value="NZ_BDCX01000002.1"/>
</dbReference>
<dbReference type="PANTHER" id="PTHR43857">
    <property type="entry name" value="BLR7761 PROTEIN"/>
    <property type="match status" value="1"/>
</dbReference>
<dbReference type="Proteomes" id="UP000077701">
    <property type="component" value="Unassembled WGS sequence"/>
</dbReference>
<reference evidence="2" key="2">
    <citation type="submission" date="2016-04" db="EMBL/GenBank/DDBJ databases">
        <title>Planomonospora sphaerica JCM9374 whole genome shotgun sequence.</title>
        <authorList>
            <person name="Suzuki T."/>
            <person name="Dohra H."/>
            <person name="Kodani S."/>
        </authorList>
    </citation>
    <scope>NUCLEOTIDE SEQUENCE [LARGE SCALE GENOMIC DNA]</scope>
    <source>
        <strain evidence="2">JCM 9374</strain>
    </source>
</reference>
<evidence type="ECO:0000313" key="2">
    <source>
        <dbReference type="Proteomes" id="UP000077701"/>
    </source>
</evidence>
<dbReference type="Gene3D" id="3.30.1330.40">
    <property type="entry name" value="RutC-like"/>
    <property type="match status" value="1"/>
</dbReference>
<accession>A0A171BS78</accession>
<keyword evidence="2" id="KW-1185">Reference proteome</keyword>
<organism evidence="1 2">
    <name type="scientific">Planomonospora sphaerica</name>
    <dbReference type="NCBI Taxonomy" id="161355"/>
    <lineage>
        <taxon>Bacteria</taxon>
        <taxon>Bacillati</taxon>
        <taxon>Actinomycetota</taxon>
        <taxon>Actinomycetes</taxon>
        <taxon>Streptosporangiales</taxon>
        <taxon>Streptosporangiaceae</taxon>
        <taxon>Planomonospora</taxon>
    </lineage>
</organism>
<comment type="caution">
    <text evidence="1">The sequence shown here is derived from an EMBL/GenBank/DDBJ whole genome shotgun (WGS) entry which is preliminary data.</text>
</comment>
<reference evidence="1 2" key="1">
    <citation type="journal article" date="2016" name="Genome Announc.">
        <title>Draft Genome Sequence of Planomonospora sphaerica JCM9374, a Rare Actinomycete.</title>
        <authorList>
            <person name="Dohra H."/>
            <person name="Suzuki T."/>
            <person name="Inoue Y."/>
            <person name="Kodani S."/>
        </authorList>
    </citation>
    <scope>NUCLEOTIDE SEQUENCE [LARGE SCALE GENOMIC DNA]</scope>
    <source>
        <strain evidence="1 2">JCM 9374</strain>
    </source>
</reference>
<name>A0A171BS78_9ACTN</name>
<dbReference type="AlphaFoldDB" id="A0A171BS78"/>
<dbReference type="STRING" id="161355.PS9374_01123"/>
<evidence type="ECO:0000313" key="1">
    <source>
        <dbReference type="EMBL" id="GAT65490.1"/>
    </source>
</evidence>
<dbReference type="EMBL" id="BDCX01000002">
    <property type="protein sequence ID" value="GAT65490.1"/>
    <property type="molecule type" value="Genomic_DNA"/>
</dbReference>